<sequence>MRVRALHSIETEPAALAVDYPQAATLLQQLDVTAPAMRPRATLGSTTLAPAQPREVSCGVGATRRSSTSRRSLLFWQRPATLQYLLRLVATPLLESFAGFNDAYYDYPKTSTSATLLFPSSTSFATSRPDRCSRAASSRKQRTRPRPRRITPLGIPLLQAHR</sequence>
<evidence type="ECO:0000313" key="2">
    <source>
        <dbReference type="EMBL" id="KDO25181.1"/>
    </source>
</evidence>
<dbReference type="EMBL" id="KK583234">
    <property type="protein sequence ID" value="KDO25181.1"/>
    <property type="molecule type" value="Genomic_DNA"/>
</dbReference>
<organism evidence="2 3">
    <name type="scientific">Saprolegnia parasitica (strain CBS 223.65)</name>
    <dbReference type="NCBI Taxonomy" id="695850"/>
    <lineage>
        <taxon>Eukaryota</taxon>
        <taxon>Sar</taxon>
        <taxon>Stramenopiles</taxon>
        <taxon>Oomycota</taxon>
        <taxon>Saprolegniomycetes</taxon>
        <taxon>Saprolegniales</taxon>
        <taxon>Saprolegniaceae</taxon>
        <taxon>Saprolegnia</taxon>
    </lineage>
</organism>
<dbReference type="AlphaFoldDB" id="A0A067CF98"/>
<evidence type="ECO:0000313" key="3">
    <source>
        <dbReference type="Proteomes" id="UP000030745"/>
    </source>
</evidence>
<dbReference type="VEuPathDB" id="FungiDB:SPRG_20762"/>
<dbReference type="Proteomes" id="UP000030745">
    <property type="component" value="Unassembled WGS sequence"/>
</dbReference>
<evidence type="ECO:0000256" key="1">
    <source>
        <dbReference type="SAM" id="MobiDB-lite"/>
    </source>
</evidence>
<protein>
    <submittedName>
        <fullName evidence="2">Uncharacterized protein</fullName>
    </submittedName>
</protein>
<feature type="compositionally biased region" description="Basic residues" evidence="1">
    <location>
        <begin position="137"/>
        <end position="149"/>
    </location>
</feature>
<name>A0A067CF98_SAPPC</name>
<dbReference type="RefSeq" id="XP_012204098.1">
    <property type="nucleotide sequence ID" value="XM_012348708.1"/>
</dbReference>
<feature type="compositionally biased region" description="Low complexity" evidence="1">
    <location>
        <begin position="150"/>
        <end position="162"/>
    </location>
</feature>
<reference evidence="2 3" key="1">
    <citation type="journal article" date="2013" name="PLoS Genet.">
        <title>Distinctive expansion of potential virulence genes in the genome of the oomycete fish pathogen Saprolegnia parasitica.</title>
        <authorList>
            <person name="Jiang R.H."/>
            <person name="de Bruijn I."/>
            <person name="Haas B.J."/>
            <person name="Belmonte R."/>
            <person name="Lobach L."/>
            <person name="Christie J."/>
            <person name="van den Ackerveken G."/>
            <person name="Bottin A."/>
            <person name="Bulone V."/>
            <person name="Diaz-Moreno S.M."/>
            <person name="Dumas B."/>
            <person name="Fan L."/>
            <person name="Gaulin E."/>
            <person name="Govers F."/>
            <person name="Grenville-Briggs L.J."/>
            <person name="Horner N.R."/>
            <person name="Levin J.Z."/>
            <person name="Mammella M."/>
            <person name="Meijer H.J."/>
            <person name="Morris P."/>
            <person name="Nusbaum C."/>
            <person name="Oome S."/>
            <person name="Phillips A.J."/>
            <person name="van Rooyen D."/>
            <person name="Rzeszutek E."/>
            <person name="Saraiva M."/>
            <person name="Secombes C.J."/>
            <person name="Seidl M.F."/>
            <person name="Snel B."/>
            <person name="Stassen J.H."/>
            <person name="Sykes S."/>
            <person name="Tripathy S."/>
            <person name="van den Berg H."/>
            <person name="Vega-Arreguin J.C."/>
            <person name="Wawra S."/>
            <person name="Young S.K."/>
            <person name="Zeng Q."/>
            <person name="Dieguez-Uribeondo J."/>
            <person name="Russ C."/>
            <person name="Tyler B.M."/>
            <person name="van West P."/>
        </authorList>
    </citation>
    <scope>NUCLEOTIDE SEQUENCE [LARGE SCALE GENOMIC DNA]</scope>
    <source>
        <strain evidence="2 3">CBS 223.65</strain>
    </source>
</reference>
<feature type="region of interest" description="Disordered" evidence="1">
    <location>
        <begin position="124"/>
        <end position="162"/>
    </location>
</feature>
<gene>
    <name evidence="2" type="ORF">SPRG_20762</name>
</gene>
<dbReference type="KEGG" id="spar:SPRG_20762"/>
<accession>A0A067CF98</accession>
<dbReference type="GeneID" id="24141801"/>
<proteinExistence type="predicted"/>
<keyword evidence="3" id="KW-1185">Reference proteome</keyword>